<dbReference type="InterPro" id="IPR011033">
    <property type="entry name" value="PRC_barrel-like_sf"/>
</dbReference>
<dbReference type="HAMAP" id="MF_00014">
    <property type="entry name" value="Ribosome_mat_RimM"/>
    <property type="match status" value="1"/>
</dbReference>
<dbReference type="Pfam" id="PF24986">
    <property type="entry name" value="PRC_RimM"/>
    <property type="match status" value="1"/>
</dbReference>
<dbReference type="OrthoDB" id="3177403at2"/>
<dbReference type="GO" id="GO:0005840">
    <property type="term" value="C:ribosome"/>
    <property type="evidence" value="ECO:0007669"/>
    <property type="project" value="InterPro"/>
</dbReference>
<dbReference type="InterPro" id="IPR056792">
    <property type="entry name" value="PRC_RimM"/>
</dbReference>
<gene>
    <name evidence="1" type="primary">rimM</name>
    <name evidence="3" type="ORF">JI75_03335</name>
</gene>
<dbReference type="GO" id="GO:0005737">
    <property type="term" value="C:cytoplasm"/>
    <property type="evidence" value="ECO:0007669"/>
    <property type="project" value="UniProtKB-SubCell"/>
</dbReference>
<dbReference type="Gene3D" id="2.30.30.240">
    <property type="entry name" value="PRC-barrel domain"/>
    <property type="match status" value="1"/>
</dbReference>
<protein>
    <recommendedName>
        <fullName evidence="1">Ribosome maturation factor RimM</fullName>
    </recommendedName>
</protein>
<dbReference type="AlphaFoldDB" id="A0A0A8B2X9"/>
<evidence type="ECO:0000259" key="2">
    <source>
        <dbReference type="Pfam" id="PF24986"/>
    </source>
</evidence>
<organism evidence="3 4">
    <name type="scientific">Berryella intestinalis</name>
    <dbReference type="NCBI Taxonomy" id="1531429"/>
    <lineage>
        <taxon>Bacteria</taxon>
        <taxon>Bacillati</taxon>
        <taxon>Actinomycetota</taxon>
        <taxon>Coriobacteriia</taxon>
        <taxon>Eggerthellales</taxon>
        <taxon>Eggerthellaceae</taxon>
        <taxon>Berryella</taxon>
    </lineage>
</organism>
<dbReference type="KEGG" id="cbac:JI75_03335"/>
<dbReference type="HOGENOM" id="CLU_077636_4_0_11"/>
<evidence type="ECO:0000313" key="3">
    <source>
        <dbReference type="EMBL" id="AJC11846.1"/>
    </source>
</evidence>
<comment type="subunit">
    <text evidence="1">Binds ribosomal protein uS19.</text>
</comment>
<dbReference type="GO" id="GO:0006364">
    <property type="term" value="P:rRNA processing"/>
    <property type="evidence" value="ECO:0007669"/>
    <property type="project" value="UniProtKB-UniRule"/>
</dbReference>
<evidence type="ECO:0000313" key="4">
    <source>
        <dbReference type="Proteomes" id="UP000031121"/>
    </source>
</evidence>
<comment type="domain">
    <text evidence="1">The PRC barrel domain binds ribosomal protein uS19.</text>
</comment>
<reference evidence="4" key="1">
    <citation type="submission" date="2014-08" db="EMBL/GenBank/DDBJ databases">
        <title>Coriobacteriaceae sp. complete genome.</title>
        <authorList>
            <person name="Looft T."/>
            <person name="Bayles D.O."/>
            <person name="Stanton T.B."/>
        </authorList>
    </citation>
    <scope>NUCLEOTIDE SEQUENCE [LARGE SCALE GENOMIC DNA]</scope>
    <source>
        <strain evidence="4">68-1-3</strain>
    </source>
</reference>
<keyword evidence="1" id="KW-0690">Ribosome biogenesis</keyword>
<feature type="domain" description="Ribosome maturation factor RimM PRC barrel" evidence="2">
    <location>
        <begin position="105"/>
        <end position="170"/>
    </location>
</feature>
<name>A0A0A8B2X9_9ACTN</name>
<keyword evidence="4" id="KW-1185">Reference proteome</keyword>
<accession>A0A0A8B2X9</accession>
<dbReference type="PANTHER" id="PTHR33692:SF1">
    <property type="entry name" value="RIBOSOME MATURATION FACTOR RIMM"/>
    <property type="match status" value="1"/>
</dbReference>
<dbReference type="RefSeq" id="WP_039688724.1">
    <property type="nucleotide sequence ID" value="NZ_CP009302.1"/>
</dbReference>
<dbReference type="STRING" id="1531429.JI75_03335"/>
<dbReference type="GO" id="GO:0042274">
    <property type="term" value="P:ribosomal small subunit biogenesis"/>
    <property type="evidence" value="ECO:0007669"/>
    <property type="project" value="UniProtKB-UniRule"/>
</dbReference>
<comment type="subcellular location">
    <subcellularLocation>
        <location evidence="1">Cytoplasm</location>
    </subcellularLocation>
</comment>
<comment type="function">
    <text evidence="1">An accessory protein needed during the final step in the assembly of 30S ribosomal subunit, possibly for assembly of the head region. Essential for efficient processing of 16S rRNA. May be needed both before and after RbfA during the maturation of 16S rRNA. It has affinity for free ribosomal 30S subunits but not for 70S ribosomes.</text>
</comment>
<keyword evidence="1" id="KW-0963">Cytoplasm</keyword>
<proteinExistence type="inferred from homology"/>
<sequence length="173" mass="18395">MRAWTDVAVLAKTRNLAGGFVVKSTAGLPFLLQVGMEVAFVPPVTDVPRRARVSQITGATDTTAQVLFEGIEEMSQAKALVGCHCLVRSESLDLASPAVGALSWVGARVVDERFGLLGEVSDILENPGQMLLEVVSADRKNPLLIPLVDEFVMSADPDGSRIVVSIPEGLLNL</sequence>
<dbReference type="Proteomes" id="UP000031121">
    <property type="component" value="Chromosome"/>
</dbReference>
<dbReference type="EMBL" id="CP009302">
    <property type="protein sequence ID" value="AJC11846.1"/>
    <property type="molecule type" value="Genomic_DNA"/>
</dbReference>
<keyword evidence="1" id="KW-0143">Chaperone</keyword>
<evidence type="ECO:0000256" key="1">
    <source>
        <dbReference type="HAMAP-Rule" id="MF_00014"/>
    </source>
</evidence>
<dbReference type="SUPFAM" id="SSF50346">
    <property type="entry name" value="PRC-barrel domain"/>
    <property type="match status" value="1"/>
</dbReference>
<reference evidence="3 4" key="2">
    <citation type="journal article" date="2015" name="Genome Announc.">
        <title>Complete Genome Sequence of Coriobacteriaceae Strain 68-1-3, a Novel Mucus-Degrading Isolate from the Swine Intestinal Tract.</title>
        <authorList>
            <person name="Looft T."/>
            <person name="Bayles D.O."/>
            <person name="Alt D.P."/>
            <person name="Stanton T.B."/>
        </authorList>
    </citation>
    <scope>NUCLEOTIDE SEQUENCE [LARGE SCALE GENOMIC DNA]</scope>
    <source>
        <strain evidence="3 4">68-1-3</strain>
    </source>
</reference>
<dbReference type="GO" id="GO:0043022">
    <property type="term" value="F:ribosome binding"/>
    <property type="evidence" value="ECO:0007669"/>
    <property type="project" value="InterPro"/>
</dbReference>
<keyword evidence="1" id="KW-0698">rRNA processing</keyword>
<comment type="similarity">
    <text evidence="1">Belongs to the RimM family.</text>
</comment>
<dbReference type="InterPro" id="IPR011961">
    <property type="entry name" value="RimM"/>
</dbReference>
<dbReference type="PANTHER" id="PTHR33692">
    <property type="entry name" value="RIBOSOME MATURATION FACTOR RIMM"/>
    <property type="match status" value="1"/>
</dbReference>